<keyword evidence="5" id="KW-1185">Reference proteome</keyword>
<dbReference type="EMBL" id="JBHMAF010000068">
    <property type="protein sequence ID" value="MFB9759322.1"/>
    <property type="molecule type" value="Genomic_DNA"/>
</dbReference>
<dbReference type="PANTHER" id="PTHR43072:SF23">
    <property type="entry name" value="UPF0039 PROTEIN C11D3.02C"/>
    <property type="match status" value="1"/>
</dbReference>
<feature type="domain" description="N-acetyltransferase" evidence="3">
    <location>
        <begin position="1"/>
        <end position="161"/>
    </location>
</feature>
<dbReference type="InterPro" id="IPR016181">
    <property type="entry name" value="Acyl_CoA_acyltransferase"/>
</dbReference>
<dbReference type="PROSITE" id="PS51186">
    <property type="entry name" value="GNAT"/>
    <property type="match status" value="1"/>
</dbReference>
<evidence type="ECO:0000259" key="3">
    <source>
        <dbReference type="PROSITE" id="PS51186"/>
    </source>
</evidence>
<name>A0ABV5WG21_9BACI</name>
<dbReference type="Gene3D" id="3.40.630.30">
    <property type="match status" value="1"/>
</dbReference>
<comment type="caution">
    <text evidence="4">The sequence shown here is derived from an EMBL/GenBank/DDBJ whole genome shotgun (WGS) entry which is preliminary data.</text>
</comment>
<dbReference type="SUPFAM" id="SSF55729">
    <property type="entry name" value="Acyl-CoA N-acyltransferases (Nat)"/>
    <property type="match status" value="1"/>
</dbReference>
<evidence type="ECO:0000256" key="1">
    <source>
        <dbReference type="ARBA" id="ARBA00022679"/>
    </source>
</evidence>
<evidence type="ECO:0000313" key="4">
    <source>
        <dbReference type="EMBL" id="MFB9759322.1"/>
    </source>
</evidence>
<protein>
    <submittedName>
        <fullName evidence="4">Arsinothricin resistance N-acetyltransferase ArsN1 family A</fullName>
    </submittedName>
</protein>
<keyword evidence="2" id="KW-0012">Acyltransferase</keyword>
<evidence type="ECO:0000313" key="5">
    <source>
        <dbReference type="Proteomes" id="UP001589609"/>
    </source>
</evidence>
<organism evidence="4 5">
    <name type="scientific">Ectobacillus funiculus</name>
    <dbReference type="NCBI Taxonomy" id="137993"/>
    <lineage>
        <taxon>Bacteria</taxon>
        <taxon>Bacillati</taxon>
        <taxon>Bacillota</taxon>
        <taxon>Bacilli</taxon>
        <taxon>Bacillales</taxon>
        <taxon>Bacillaceae</taxon>
        <taxon>Ectobacillus</taxon>
    </lineage>
</organism>
<accession>A0ABV5WG21</accession>
<gene>
    <name evidence="4" type="ORF">ACFFMS_12825</name>
</gene>
<reference evidence="4 5" key="1">
    <citation type="submission" date="2024-09" db="EMBL/GenBank/DDBJ databases">
        <authorList>
            <person name="Sun Q."/>
            <person name="Mori K."/>
        </authorList>
    </citation>
    <scope>NUCLEOTIDE SEQUENCE [LARGE SCALE GENOMIC DNA]</scope>
    <source>
        <strain evidence="4 5">JCM 11201</strain>
    </source>
</reference>
<dbReference type="Proteomes" id="UP001589609">
    <property type="component" value="Unassembled WGS sequence"/>
</dbReference>
<evidence type="ECO:0000256" key="2">
    <source>
        <dbReference type="ARBA" id="ARBA00023315"/>
    </source>
</evidence>
<sequence length="161" mass="18584">MMTRRAEERDLASITAIYNQGIEDRIATLETDIKSESYTKKWLFDREERYAVVVAEENEEIVGWASINSYSPRSAYRGVGEISIYVRREYRGKGIGQILLAALEAAATHYQFYKLVLFTFPFNHLGQGLYRKSGYREVGVFEKQGILEGEHIDVMIMEKLL</sequence>
<dbReference type="PANTHER" id="PTHR43072">
    <property type="entry name" value="N-ACETYLTRANSFERASE"/>
    <property type="match status" value="1"/>
</dbReference>
<dbReference type="RefSeq" id="WP_379949624.1">
    <property type="nucleotide sequence ID" value="NZ_JBHMAF010000068.1"/>
</dbReference>
<dbReference type="InterPro" id="IPR000182">
    <property type="entry name" value="GNAT_dom"/>
</dbReference>
<dbReference type="Pfam" id="PF00583">
    <property type="entry name" value="Acetyltransf_1"/>
    <property type="match status" value="1"/>
</dbReference>
<dbReference type="NCBIfam" id="NF040503">
    <property type="entry name" value="resist_ArsN1a"/>
    <property type="match status" value="1"/>
</dbReference>
<proteinExistence type="predicted"/>
<dbReference type="CDD" id="cd04301">
    <property type="entry name" value="NAT_SF"/>
    <property type="match status" value="1"/>
</dbReference>
<keyword evidence="1" id="KW-0808">Transferase</keyword>